<accession>A0ABR0X4C6</accession>
<organism evidence="2 3">
    <name type="scientific">Rehmannia glutinosa</name>
    <name type="common">Chinese foxglove</name>
    <dbReference type="NCBI Taxonomy" id="99300"/>
    <lineage>
        <taxon>Eukaryota</taxon>
        <taxon>Viridiplantae</taxon>
        <taxon>Streptophyta</taxon>
        <taxon>Embryophyta</taxon>
        <taxon>Tracheophyta</taxon>
        <taxon>Spermatophyta</taxon>
        <taxon>Magnoliopsida</taxon>
        <taxon>eudicotyledons</taxon>
        <taxon>Gunneridae</taxon>
        <taxon>Pentapetalae</taxon>
        <taxon>asterids</taxon>
        <taxon>lamiids</taxon>
        <taxon>Lamiales</taxon>
        <taxon>Orobanchaceae</taxon>
        <taxon>Rehmannieae</taxon>
        <taxon>Rehmannia</taxon>
    </lineage>
</organism>
<keyword evidence="3" id="KW-1185">Reference proteome</keyword>
<name>A0ABR0X4C6_REHGL</name>
<dbReference type="EMBL" id="JABTTQ020000006">
    <property type="protein sequence ID" value="KAK6153334.1"/>
    <property type="molecule type" value="Genomic_DNA"/>
</dbReference>
<comment type="caution">
    <text evidence="2">The sequence shown here is derived from an EMBL/GenBank/DDBJ whole genome shotgun (WGS) entry which is preliminary data.</text>
</comment>
<dbReference type="Proteomes" id="UP001318860">
    <property type="component" value="Unassembled WGS sequence"/>
</dbReference>
<keyword evidence="1" id="KW-0812">Transmembrane</keyword>
<sequence length="217" mass="24570">MAVTVGNCVLATVVPRRSKTANPRELGYWPTRRSVALHMIKRSRLIRIKSSLISSNDYSLEHEYKDLMKSDDDGGPPRWLTPLESENRLTASPVLLFLPEPSKSHATKKKKNPTDEMLTLELGLQIKNSDMVQREEAVKKSRELLFIEVGKGSKAMNEFADSVSNKMLTDLRKLLGFSRKVKNDGFSFSFFSSLIFSFGVSGFVLVGLVNWWLEAWN</sequence>
<evidence type="ECO:0000313" key="2">
    <source>
        <dbReference type="EMBL" id="KAK6153334.1"/>
    </source>
</evidence>
<keyword evidence="1" id="KW-0472">Membrane</keyword>
<feature type="transmembrane region" description="Helical" evidence="1">
    <location>
        <begin position="188"/>
        <end position="213"/>
    </location>
</feature>
<proteinExistence type="predicted"/>
<keyword evidence="1" id="KW-1133">Transmembrane helix</keyword>
<gene>
    <name evidence="2" type="ORF">DH2020_012973</name>
</gene>
<evidence type="ECO:0000313" key="3">
    <source>
        <dbReference type="Proteomes" id="UP001318860"/>
    </source>
</evidence>
<reference evidence="2 3" key="1">
    <citation type="journal article" date="2021" name="Comput. Struct. Biotechnol. J.">
        <title>De novo genome assembly of the potent medicinal plant Rehmannia glutinosa using nanopore technology.</title>
        <authorList>
            <person name="Ma L."/>
            <person name="Dong C."/>
            <person name="Song C."/>
            <person name="Wang X."/>
            <person name="Zheng X."/>
            <person name="Niu Y."/>
            <person name="Chen S."/>
            <person name="Feng W."/>
        </authorList>
    </citation>
    <scope>NUCLEOTIDE SEQUENCE [LARGE SCALE GENOMIC DNA]</scope>
    <source>
        <strain evidence="2">DH-2019</strain>
    </source>
</reference>
<protein>
    <submittedName>
        <fullName evidence="2">Uncharacterized protein</fullName>
    </submittedName>
</protein>
<evidence type="ECO:0000256" key="1">
    <source>
        <dbReference type="SAM" id="Phobius"/>
    </source>
</evidence>